<feature type="compositionally biased region" description="Pro residues" evidence="1">
    <location>
        <begin position="443"/>
        <end position="479"/>
    </location>
</feature>
<gene>
    <name evidence="3" type="ORF">GYN08_17365</name>
</gene>
<evidence type="ECO:0000313" key="4">
    <source>
        <dbReference type="Proteomes" id="UP000800303"/>
    </source>
</evidence>
<dbReference type="EMBL" id="JAAFGS010000006">
    <property type="protein sequence ID" value="NGZ77078.1"/>
    <property type="molecule type" value="Genomic_DNA"/>
</dbReference>
<organism evidence="3 4">
    <name type="scientific">Saccharibacillus alkalitolerans</name>
    <dbReference type="NCBI Taxonomy" id="2705290"/>
    <lineage>
        <taxon>Bacteria</taxon>
        <taxon>Bacillati</taxon>
        <taxon>Bacillota</taxon>
        <taxon>Bacilli</taxon>
        <taxon>Bacillales</taxon>
        <taxon>Paenibacillaceae</taxon>
        <taxon>Saccharibacillus</taxon>
    </lineage>
</organism>
<proteinExistence type="predicted"/>
<keyword evidence="4" id="KW-1185">Reference proteome</keyword>
<feature type="domain" description="SLH" evidence="2">
    <location>
        <begin position="712"/>
        <end position="771"/>
    </location>
</feature>
<dbReference type="Pfam" id="PF00395">
    <property type="entry name" value="SLH"/>
    <property type="match status" value="2"/>
</dbReference>
<feature type="domain" description="SLH" evidence="2">
    <location>
        <begin position="839"/>
        <end position="898"/>
    </location>
</feature>
<dbReference type="PROSITE" id="PS51272">
    <property type="entry name" value="SLH"/>
    <property type="match status" value="3"/>
</dbReference>
<dbReference type="Proteomes" id="UP000800303">
    <property type="component" value="Unassembled WGS sequence"/>
</dbReference>
<feature type="region of interest" description="Disordered" evidence="1">
    <location>
        <begin position="440"/>
        <end position="486"/>
    </location>
</feature>
<evidence type="ECO:0000256" key="1">
    <source>
        <dbReference type="SAM" id="MobiDB-lite"/>
    </source>
</evidence>
<dbReference type="InterPro" id="IPR025883">
    <property type="entry name" value="Cadherin-like_domain"/>
</dbReference>
<name>A0ABX0F7Z6_9BACL</name>
<comment type="caution">
    <text evidence="3">The sequence shown here is derived from an EMBL/GenBank/DDBJ whole genome shotgun (WGS) entry which is preliminary data.</text>
</comment>
<feature type="domain" description="SLH" evidence="2">
    <location>
        <begin position="772"/>
        <end position="835"/>
    </location>
</feature>
<reference evidence="3 4" key="1">
    <citation type="submission" date="2020-01" db="EMBL/GenBank/DDBJ databases">
        <title>Polyphasic characterisation and genomic insights into a novel alkali tolerant bacterium VR-M41.</title>
        <authorList>
            <person name="Vemuluri V.R."/>
        </authorList>
    </citation>
    <scope>NUCLEOTIDE SEQUENCE [LARGE SCALE GENOMIC DNA]</scope>
    <source>
        <strain evidence="3 4">VR-M41</strain>
    </source>
</reference>
<sequence>MNGVAANGANAVAVGNEGALFARGVTLSTENKLSSLTLTGAQLKGEFDPTNPQVIATASSDTTQIDVTPVTESVYATVRVNNQIVSRGDSLTVPLSNNSLNTQINIEVTPQDTNASPRLYNLIIERENDAELSNLAVSPGGLSQPFSRENRYYWTEEVGADVENLNVTATAVNSQSTIEISVNDAAWLPATSGSAASVPLREGYNLIDIRVTSPSSYNSKSVIYQISVIRESSAYLKSLTIDPGELKPPFDPLEKEYNVYLDNEVSEIEVVPTAVSENATITVNGKETVSGSVYTAQLEEGMNEINIVVTNESQPPLLINNVGSQVSPEINRQEYRISVYRAGEEPNPFLQSLTINPGALNEPFDPAQEEYTATVSNAVYNLDVTAVPVDTNAVVTIGGQRADEQYSRTVPLNVGPNEINIQVSAGEEAVKSYKITVTRLDPPVNPNPNPNPGPVNPAPAPTTPVPSTPAPTTPTPTTPTTPTTPADGLEVIVNGQPTTIVATGGTSQVGGQTVFTATIDTARLATLLTGGSNQSVVIPVRTEADRVIATMTGEAAALLTSNNATLRVETTLGNYTLPSSQLRLGTAASTLGVQAGSADLSVNIVIEESGSDVQNRLTQAAAAQGFTGVSTPVDFTITASAGGRTAEVNDFTEYVERELPIPNGIDPNRVTTAVVIEPNGTVRHVPTAVTQVQSNDYAQVNSLTNSSYALIWNPKEFPDVAGKWSQAPVNDMASRLVVNGVGENRFNPEGAVTRAEFAAILVRALGLPSSGQAGGFSDVASGEWYAEAAATANGYGLITGYPDGTFRPNATITRQEAFAILNRATQIVPIRIVDGSSELSGYRDRGDVAGWAKDSAESVLSLGLVQGSGGWLHPEATLSRAESAAVAQRLLQHGALID</sequence>
<dbReference type="InterPro" id="IPR051465">
    <property type="entry name" value="Cell_Envelope_Struct_Comp"/>
</dbReference>
<evidence type="ECO:0000259" key="2">
    <source>
        <dbReference type="PROSITE" id="PS51272"/>
    </source>
</evidence>
<accession>A0ABX0F7Z6</accession>
<dbReference type="PANTHER" id="PTHR43308">
    <property type="entry name" value="OUTER MEMBRANE PROTEIN ALPHA-RELATED"/>
    <property type="match status" value="1"/>
</dbReference>
<dbReference type="PANTHER" id="PTHR43308:SF5">
    <property type="entry name" value="S-LAYER PROTEIN _ PEPTIDOGLYCAN ENDO-BETA-N-ACETYLGLUCOSAMINIDASE"/>
    <property type="match status" value="1"/>
</dbReference>
<protein>
    <recommendedName>
        <fullName evidence="2">SLH domain-containing protein</fullName>
    </recommendedName>
</protein>
<dbReference type="InterPro" id="IPR001119">
    <property type="entry name" value="SLH_dom"/>
</dbReference>
<dbReference type="Pfam" id="PF12733">
    <property type="entry name" value="Cadherin-like"/>
    <property type="match status" value="4"/>
</dbReference>
<evidence type="ECO:0000313" key="3">
    <source>
        <dbReference type="EMBL" id="NGZ77078.1"/>
    </source>
</evidence>